<reference evidence="2" key="1">
    <citation type="journal article" date="2020" name="Nature">
        <title>Giant virus diversity and host interactions through global metagenomics.</title>
        <authorList>
            <person name="Schulz F."/>
            <person name="Roux S."/>
            <person name="Paez-Espino D."/>
            <person name="Jungbluth S."/>
            <person name="Walsh D.A."/>
            <person name="Denef V.J."/>
            <person name="McMahon K.D."/>
            <person name="Konstantinidis K.T."/>
            <person name="Eloe-Fadrosh E.A."/>
            <person name="Kyrpides N.C."/>
            <person name="Woyke T."/>
        </authorList>
    </citation>
    <scope>NUCLEOTIDE SEQUENCE</scope>
    <source>
        <strain evidence="2">GVMAG-S-1101178-73</strain>
    </source>
</reference>
<name>A0A6C0K8C9_9ZZZZ</name>
<protein>
    <submittedName>
        <fullName evidence="2">Uncharacterized protein</fullName>
    </submittedName>
</protein>
<proteinExistence type="predicted"/>
<feature type="transmembrane region" description="Helical" evidence="1">
    <location>
        <begin position="42"/>
        <end position="60"/>
    </location>
</feature>
<dbReference type="EMBL" id="MN740824">
    <property type="protein sequence ID" value="QHU13693.1"/>
    <property type="molecule type" value="Genomic_DNA"/>
</dbReference>
<evidence type="ECO:0000256" key="1">
    <source>
        <dbReference type="SAM" id="Phobius"/>
    </source>
</evidence>
<accession>A0A6C0K8C9</accession>
<keyword evidence="1" id="KW-0812">Transmembrane</keyword>
<keyword evidence="1" id="KW-0472">Membrane</keyword>
<evidence type="ECO:0000313" key="2">
    <source>
        <dbReference type="EMBL" id="QHU13693.1"/>
    </source>
</evidence>
<organism evidence="2">
    <name type="scientific">viral metagenome</name>
    <dbReference type="NCBI Taxonomy" id="1070528"/>
    <lineage>
        <taxon>unclassified sequences</taxon>
        <taxon>metagenomes</taxon>
        <taxon>organismal metagenomes</taxon>
    </lineage>
</organism>
<keyword evidence="1" id="KW-1133">Transmembrane helix</keyword>
<sequence>MSKINNIVNDIQVLIEGVDYTSNQYLLELTEITDTKISNYQLFINILFLLIICGTFYVLYRDYIYRIADKMTRCTDINDIINLNINDNDNSYIYNIYIAHVNNSNNIAKEFVIKFEYNFITEQTSITFGQHPILAPLLFAPSDNISKMSNAFYIFDLAEKKKRYVDYYDKDNNKVFFIDRKKLATKKYKYYITSSLDEKLSDKNSILLAHFIKKYGYNDNINLDPIYNLLYAIESKKNMEY</sequence>
<dbReference type="AlphaFoldDB" id="A0A6C0K8C9"/>